<dbReference type="InterPro" id="IPR011990">
    <property type="entry name" value="TPR-like_helical_dom_sf"/>
</dbReference>
<name>A0A512B0S0_9BACT</name>
<dbReference type="Gene3D" id="1.25.40.10">
    <property type="entry name" value="Tetratricopeptide repeat domain"/>
    <property type="match status" value="1"/>
</dbReference>
<dbReference type="RefSeq" id="WP_146899797.1">
    <property type="nucleotide sequence ID" value="NZ_BJYS01000024.1"/>
</dbReference>
<comment type="caution">
    <text evidence="1">The sequence shown here is derived from an EMBL/GenBank/DDBJ whole genome shotgun (WGS) entry which is preliminary data.</text>
</comment>
<proteinExistence type="predicted"/>
<evidence type="ECO:0008006" key="3">
    <source>
        <dbReference type="Google" id="ProtNLM"/>
    </source>
</evidence>
<gene>
    <name evidence="1" type="ORF">AAE02nite_32240</name>
</gene>
<organism evidence="1 2">
    <name type="scientific">Adhaeribacter aerolatus</name>
    <dbReference type="NCBI Taxonomy" id="670289"/>
    <lineage>
        <taxon>Bacteria</taxon>
        <taxon>Pseudomonadati</taxon>
        <taxon>Bacteroidota</taxon>
        <taxon>Cytophagia</taxon>
        <taxon>Cytophagales</taxon>
        <taxon>Hymenobacteraceae</taxon>
        <taxon>Adhaeribacter</taxon>
    </lineage>
</organism>
<accession>A0A512B0S0</accession>
<evidence type="ECO:0000313" key="2">
    <source>
        <dbReference type="Proteomes" id="UP000321532"/>
    </source>
</evidence>
<reference evidence="1 2" key="1">
    <citation type="submission" date="2019-07" db="EMBL/GenBank/DDBJ databases">
        <title>Whole genome shotgun sequence of Adhaeribacter aerolatus NBRC 106133.</title>
        <authorList>
            <person name="Hosoyama A."/>
            <person name="Uohara A."/>
            <person name="Ohji S."/>
            <person name="Ichikawa N."/>
        </authorList>
    </citation>
    <scope>NUCLEOTIDE SEQUENCE [LARGE SCALE GENOMIC DNA]</scope>
    <source>
        <strain evidence="1 2">NBRC 106133</strain>
    </source>
</reference>
<protein>
    <recommendedName>
        <fullName evidence="3">Tetratricopeptide repeat protein</fullName>
    </recommendedName>
</protein>
<dbReference type="SUPFAM" id="SSF48452">
    <property type="entry name" value="TPR-like"/>
    <property type="match status" value="1"/>
</dbReference>
<dbReference type="AlphaFoldDB" id="A0A512B0S0"/>
<keyword evidence="2" id="KW-1185">Reference proteome</keyword>
<evidence type="ECO:0000313" key="1">
    <source>
        <dbReference type="EMBL" id="GEO05560.1"/>
    </source>
</evidence>
<sequence>MEQEFITSFLVKNLHGLKEIFANAQKLNFKQRIYEFESLISKVTIFENFPNLQKPSSPQHQHVCNQYTFAAVALFINDVHGFNQRIDSTSEKSSLEEIKTDSYKIKYLIRKVNEKFNPTEKALEASKIINNTLDDVINRVESKIAQILQNELGREVNYQSQQLFNIGFYILNSKNLFGIPKQTVLDGYFNFKNEFFPTFETIKWEDYIVSKKLFELALKIDPNNVLAEIYKEVAYLFADMYDEYACFDRKSVIENLVAILSKYPNHALCHIELANAYSSVGESESAKKHIDLALRIDSDSPYLLFKALMIYQGLYDEGNTKTILSRIDAYQTNNPWLFYVKAIDSLKNNKNFMAFQDIDNANKYGKSKDFLWLRQEIFHKLKKSLSDKEYESLGCQSQIIKDELKINELESRENKFKIEYCDFNEFSSLIFSEDFTSVEIMQRNFFIPQKYYLIENKNSIVLLDFNTTLYDISSFDVFSTSIFISGGKYFFEEETVTDAGCLYIKDLQFEQLLSKNYAT</sequence>
<dbReference type="Proteomes" id="UP000321532">
    <property type="component" value="Unassembled WGS sequence"/>
</dbReference>
<dbReference type="EMBL" id="BJYS01000024">
    <property type="protein sequence ID" value="GEO05560.1"/>
    <property type="molecule type" value="Genomic_DNA"/>
</dbReference>